<organism evidence="2 3">
    <name type="scientific">Arthrobacter methylotrophus</name>
    <dbReference type="NCBI Taxonomy" id="121291"/>
    <lineage>
        <taxon>Bacteria</taxon>
        <taxon>Bacillati</taxon>
        <taxon>Actinomycetota</taxon>
        <taxon>Actinomycetes</taxon>
        <taxon>Micrococcales</taxon>
        <taxon>Micrococcaceae</taxon>
        <taxon>Arthrobacter</taxon>
    </lineage>
</organism>
<reference evidence="2 3" key="1">
    <citation type="submission" date="2024-09" db="EMBL/GenBank/DDBJ databases">
        <authorList>
            <person name="Sun Q."/>
            <person name="Mori K."/>
        </authorList>
    </citation>
    <scope>NUCLEOTIDE SEQUENCE [LARGE SCALE GENOMIC DNA]</scope>
    <source>
        <strain evidence="2 3">JCM 13519</strain>
    </source>
</reference>
<accession>A0ABV5UP84</accession>
<evidence type="ECO:0000313" key="2">
    <source>
        <dbReference type="EMBL" id="MFB9714346.1"/>
    </source>
</evidence>
<protein>
    <submittedName>
        <fullName evidence="2">Uncharacterized protein</fullName>
    </submittedName>
</protein>
<feature type="transmembrane region" description="Helical" evidence="1">
    <location>
        <begin position="109"/>
        <end position="128"/>
    </location>
</feature>
<gene>
    <name evidence="2" type="ORF">ACFFPI_09445</name>
</gene>
<keyword evidence="1" id="KW-0812">Transmembrane</keyword>
<comment type="caution">
    <text evidence="2">The sequence shown here is derived from an EMBL/GenBank/DDBJ whole genome shotgun (WGS) entry which is preliminary data.</text>
</comment>
<sequence length="138" mass="14599">MSTPMDTAPDLRSGINAITFFAFTMFCIRLWFSIDPQPGPMTQAIKEAGEERMSAYFVVAGVMLFGLFALLRYIIGAALNGLAAQTGGLAAWLCVGVLVLLAAAVLTPYTAPILGVAVLSAMGANWSVEAARLRRAAK</sequence>
<keyword evidence="1" id="KW-1133">Transmembrane helix</keyword>
<dbReference type="RefSeq" id="WP_345044538.1">
    <property type="nucleotide sequence ID" value="NZ_BAABED010000001.1"/>
</dbReference>
<feature type="transmembrane region" description="Helical" evidence="1">
    <location>
        <begin position="15"/>
        <end position="34"/>
    </location>
</feature>
<feature type="transmembrane region" description="Helical" evidence="1">
    <location>
        <begin position="54"/>
        <end position="75"/>
    </location>
</feature>
<keyword evidence="1" id="KW-0472">Membrane</keyword>
<keyword evidence="3" id="KW-1185">Reference proteome</keyword>
<dbReference type="EMBL" id="JBHMBH010000019">
    <property type="protein sequence ID" value="MFB9714346.1"/>
    <property type="molecule type" value="Genomic_DNA"/>
</dbReference>
<feature type="transmembrane region" description="Helical" evidence="1">
    <location>
        <begin position="82"/>
        <end position="103"/>
    </location>
</feature>
<dbReference type="Proteomes" id="UP001589536">
    <property type="component" value="Unassembled WGS sequence"/>
</dbReference>
<proteinExistence type="predicted"/>
<name>A0ABV5UP84_9MICC</name>
<evidence type="ECO:0000313" key="3">
    <source>
        <dbReference type="Proteomes" id="UP001589536"/>
    </source>
</evidence>
<evidence type="ECO:0000256" key="1">
    <source>
        <dbReference type="SAM" id="Phobius"/>
    </source>
</evidence>